<feature type="domain" description="VWFA" evidence="3">
    <location>
        <begin position="510"/>
        <end position="686"/>
    </location>
</feature>
<dbReference type="InterPro" id="IPR002035">
    <property type="entry name" value="VWF_A"/>
</dbReference>
<keyword evidence="2" id="KW-1133">Transmembrane helix</keyword>
<evidence type="ECO:0000313" key="6">
    <source>
        <dbReference type="Proteomes" id="UP000019678"/>
    </source>
</evidence>
<keyword evidence="2" id="KW-0812">Transmembrane</keyword>
<evidence type="ECO:0000259" key="4">
    <source>
        <dbReference type="PROSITE" id="PS51468"/>
    </source>
</evidence>
<dbReference type="Pfam" id="PF13519">
    <property type="entry name" value="VWA_2"/>
    <property type="match status" value="1"/>
</dbReference>
<dbReference type="EMBL" id="ASRX01000013">
    <property type="protein sequence ID" value="EYF07017.1"/>
    <property type="molecule type" value="Genomic_DNA"/>
</dbReference>
<dbReference type="SUPFAM" id="SSF53300">
    <property type="entry name" value="vWA-like"/>
    <property type="match status" value="1"/>
</dbReference>
<evidence type="ECO:0000313" key="5">
    <source>
        <dbReference type="EMBL" id="EYF07017.1"/>
    </source>
</evidence>
<dbReference type="CDD" id="cd00198">
    <property type="entry name" value="vWFA"/>
    <property type="match status" value="1"/>
</dbReference>
<comment type="caution">
    <text evidence="5">The sequence shown here is derived from an EMBL/GenBank/DDBJ whole genome shotgun (WGS) entry which is preliminary data.</text>
</comment>
<evidence type="ECO:0000259" key="3">
    <source>
        <dbReference type="PROSITE" id="PS50234"/>
    </source>
</evidence>
<dbReference type="PROSITE" id="PS51468">
    <property type="entry name" value="VIT"/>
    <property type="match status" value="1"/>
</dbReference>
<dbReference type="Gene3D" id="1.25.40.10">
    <property type="entry name" value="Tetratricopeptide repeat domain"/>
    <property type="match status" value="1"/>
</dbReference>
<feature type="region of interest" description="Disordered" evidence="1">
    <location>
        <begin position="1"/>
        <end position="38"/>
    </location>
</feature>
<dbReference type="PROSITE" id="PS50234">
    <property type="entry name" value="VWFA"/>
    <property type="match status" value="1"/>
</dbReference>
<dbReference type="Gene3D" id="3.40.50.410">
    <property type="entry name" value="von Willebrand factor, type A domain"/>
    <property type="match status" value="1"/>
</dbReference>
<dbReference type="InterPro" id="IPR036465">
    <property type="entry name" value="vWFA_dom_sf"/>
</dbReference>
<feature type="domain" description="VIT" evidence="4">
    <location>
        <begin position="250"/>
        <end position="372"/>
    </location>
</feature>
<feature type="transmembrane region" description="Helical" evidence="2">
    <location>
        <begin position="44"/>
        <end position="62"/>
    </location>
</feature>
<evidence type="ECO:0008006" key="7">
    <source>
        <dbReference type="Google" id="ProtNLM"/>
    </source>
</evidence>
<dbReference type="SMART" id="SM00327">
    <property type="entry name" value="VWA"/>
    <property type="match status" value="1"/>
</dbReference>
<keyword evidence="2" id="KW-0472">Membrane</keyword>
<dbReference type="RefSeq" id="WP_044238820.1">
    <property type="nucleotide sequence ID" value="NZ_ASRX01000013.1"/>
</dbReference>
<dbReference type="eggNOG" id="COG2304">
    <property type="taxonomic scope" value="Bacteria"/>
</dbReference>
<dbReference type="SUPFAM" id="SSF48452">
    <property type="entry name" value="TPR-like"/>
    <property type="match status" value="1"/>
</dbReference>
<accession>A0A017TDN4</accession>
<name>A0A017TDN4_9BACT</name>
<reference evidence="5 6" key="1">
    <citation type="submission" date="2013-05" db="EMBL/GenBank/DDBJ databases">
        <title>Genome assembly of Chondromyces apiculatus DSM 436.</title>
        <authorList>
            <person name="Sharma G."/>
            <person name="Khatri I."/>
            <person name="Kaur C."/>
            <person name="Mayilraj S."/>
            <person name="Subramanian S."/>
        </authorList>
    </citation>
    <scope>NUCLEOTIDE SEQUENCE [LARGE SCALE GENOMIC DNA]</scope>
    <source>
        <strain evidence="5 6">DSM 436</strain>
    </source>
</reference>
<dbReference type="STRING" id="1192034.CAP_1276"/>
<evidence type="ECO:0000256" key="1">
    <source>
        <dbReference type="SAM" id="MobiDB-lite"/>
    </source>
</evidence>
<dbReference type="InterPro" id="IPR013694">
    <property type="entry name" value="VIT"/>
</dbReference>
<evidence type="ECO:0000256" key="2">
    <source>
        <dbReference type="SAM" id="Phobius"/>
    </source>
</evidence>
<organism evidence="5 6">
    <name type="scientific">Chondromyces apiculatus DSM 436</name>
    <dbReference type="NCBI Taxonomy" id="1192034"/>
    <lineage>
        <taxon>Bacteria</taxon>
        <taxon>Pseudomonadati</taxon>
        <taxon>Myxococcota</taxon>
        <taxon>Polyangia</taxon>
        <taxon>Polyangiales</taxon>
        <taxon>Polyangiaceae</taxon>
        <taxon>Chondromyces</taxon>
    </lineage>
</organism>
<dbReference type="Proteomes" id="UP000019678">
    <property type="component" value="Unassembled WGS sequence"/>
</dbReference>
<protein>
    <recommendedName>
        <fullName evidence="7">VWFA domain-containing protein</fullName>
    </recommendedName>
</protein>
<dbReference type="InterPro" id="IPR011990">
    <property type="entry name" value="TPR-like_helical_dom_sf"/>
</dbReference>
<gene>
    <name evidence="5" type="ORF">CAP_1276</name>
</gene>
<dbReference type="OrthoDB" id="5476021at2"/>
<keyword evidence="6" id="KW-1185">Reference proteome</keyword>
<proteinExistence type="predicted"/>
<sequence>MSRRLQVTRSERYDVAEWVEGPSPQGGDDPRPPPPEPFFSGPRLFAIVASLLIVVATVVLIGRAGRPQPEGRPLAPTTADLSAVHAGVTVGGAEIRRLTRLHPGDVIETDADGSARLRLDDGTTAVIDRDTRLTLTGAGIDLARGRVFVQGAPGGRAEIVLGGVTALLSDADAAVERGRTDPASARVYAPRAELTLRSAKGEEPLRSGETAVVSGEKIEIGPERGFDDWTGGLSAPWGARGAPRRAVGELWGRPGVDGEIGAPLTLRAHDIRATITGELAETEARSTFFNGGSEEVIGDFRMALPPGAIVSGFASLRGEYLSEGFPSLAERGKETPVARSEMLEWAGDGWVRGALPNIQPGATVTVIVRYVEWLSPVRREGSTTSVVQYRYPLAGEATPPQIGEFSARIDASPSRPRSVGAGFAASAGALSGAASPESAVATSSPIVELRRPDFRPTADLVVEVELAPWEAPARLYVASGEPDDEAGDTLLIRTELPETLAAPASREGVTLALLLDTSSSIDPALLDAERALASAIVGGMSARDRVVVIAADADARPVGPAALGPADPERRKAITEALAALTPGGATDLGRALEAAADALPADAPAAMVIYLGDGWPTVGDDSADEIAARLSRRPGGAPRLGAVAVGPLANRAALAALTHGTGPLLEMADAADAPEVSVALLAEALRPAAAGVEIDLGPDVERVYPRVARAIPHGDTVVAVGRTRVAPPQQITLRWRDAAGAHEERRNVTLLPARREDDIRRRWAAARVEEIALRNRGREAATDVALRAGLLTPWTALVTGGGPSTASNVRTHVPTPLRSRILDLASDPEAAGLSAALATPRGAAGALTDVLDALDPSDTDDADAGDDTYKAAVATAARRTLTEASSAVRACRDSRAALRPDLSGNLTASLKIDGEGRAEDIAVRGSGASNDEALLRCVEVVIAGLSFPASGLRETISVNIVLSLPEPRATLRGRRCSPTSTIPLPLRRGVWQERITRTLRKYPAYEGAAQTAAEVYLTARQACELPTWSDRRALLELILNQREDVDYHVGTARELDRAGDADAATLVRREAARRARSPEDLRRLRAALIRDETYPAKAFQKSYDAARGDDGRLAVVRRFLQLAPHDARLRLRLLRLLEALGKKDELTEEVRRLRRDPFAEATLLAEGASALRRVGHETEARRAFGELSERAPRDPWARAFLGDRLRNEGWFNEATAAYATLEELAPGDPAALLRLGLAHAGAGRLDVALRMLSRVAQTGGRTGNAELGDLSGRVAQVLIAEARGRAGTPPEDGARLARAALELPFPPAATLVLVRAPSGTAPVKAELLRGTGAARKEEPADLTAPTIGLASLRIEPGETAETTVRLRRAKDLPPAPPVRVRVDALVPRAPGTAPGLVSTEVDLPVNGDPVDLRWTSERWEAPRP</sequence>